<keyword evidence="11" id="KW-1185">Reference proteome</keyword>
<gene>
    <name evidence="10" type="ORF">OV287_54600</name>
</gene>
<feature type="transmembrane region" description="Helical" evidence="7">
    <location>
        <begin position="12"/>
        <end position="33"/>
    </location>
</feature>
<dbReference type="EMBL" id="JAPNKA010000001">
    <property type="protein sequence ID" value="MCY1083502.1"/>
    <property type="molecule type" value="Genomic_DNA"/>
</dbReference>
<dbReference type="InterPro" id="IPR003661">
    <property type="entry name" value="HisK_dim/P_dom"/>
</dbReference>
<dbReference type="SMART" id="SM00065">
    <property type="entry name" value="GAF"/>
    <property type="match status" value="1"/>
</dbReference>
<evidence type="ECO:0000259" key="8">
    <source>
        <dbReference type="PROSITE" id="PS50109"/>
    </source>
</evidence>
<dbReference type="RefSeq" id="WP_267542029.1">
    <property type="nucleotide sequence ID" value="NZ_JAPNKA010000001.1"/>
</dbReference>
<keyword evidence="10" id="KW-0067">ATP-binding</keyword>
<dbReference type="Pfam" id="PF13185">
    <property type="entry name" value="GAF_2"/>
    <property type="match status" value="1"/>
</dbReference>
<dbReference type="InterPro" id="IPR003594">
    <property type="entry name" value="HATPase_dom"/>
</dbReference>
<evidence type="ECO:0000313" key="10">
    <source>
        <dbReference type="EMBL" id="MCY1083502.1"/>
    </source>
</evidence>
<dbReference type="SMART" id="SM00388">
    <property type="entry name" value="HisKA"/>
    <property type="match status" value="1"/>
</dbReference>
<dbReference type="SUPFAM" id="SSF55874">
    <property type="entry name" value="ATPase domain of HSP90 chaperone/DNA topoisomerase II/histidine kinase"/>
    <property type="match status" value="1"/>
</dbReference>
<reference evidence="10 11" key="1">
    <citation type="submission" date="2022-11" db="EMBL/GenBank/DDBJ databases">
        <title>Minimal conservation of predation-associated metabolite biosynthetic gene clusters underscores biosynthetic potential of Myxococcota including descriptions for ten novel species: Archangium lansinium sp. nov., Myxococcus landrumus sp. nov., Nannocystis bai.</title>
        <authorList>
            <person name="Ahearne A."/>
            <person name="Stevens C."/>
            <person name="Phillips K."/>
        </authorList>
    </citation>
    <scope>NUCLEOTIDE SEQUENCE [LARGE SCALE GENOMIC DNA]</scope>
    <source>
        <strain evidence="10 11">MIWBW</strain>
    </source>
</reference>
<comment type="subcellular location">
    <subcellularLocation>
        <location evidence="2">Membrane</location>
    </subcellularLocation>
</comment>
<evidence type="ECO:0000256" key="1">
    <source>
        <dbReference type="ARBA" id="ARBA00000085"/>
    </source>
</evidence>
<dbReference type="Pfam" id="PF02518">
    <property type="entry name" value="HATPase_c"/>
    <property type="match status" value="1"/>
</dbReference>
<dbReference type="InterPro" id="IPR036097">
    <property type="entry name" value="HisK_dim/P_sf"/>
</dbReference>
<dbReference type="SUPFAM" id="SSF47384">
    <property type="entry name" value="Homodimeric domain of signal transducing histidine kinase"/>
    <property type="match status" value="1"/>
</dbReference>
<name>A0ABT4AP78_9BACT</name>
<dbReference type="InterPro" id="IPR036890">
    <property type="entry name" value="HATPase_C_sf"/>
</dbReference>
<keyword evidence="6" id="KW-0418">Kinase</keyword>
<dbReference type="Gene3D" id="1.10.287.130">
    <property type="match status" value="1"/>
</dbReference>
<dbReference type="PANTHER" id="PTHR42878:SF13">
    <property type="entry name" value="HISTIDINE KINASE"/>
    <property type="match status" value="1"/>
</dbReference>
<dbReference type="InterPro" id="IPR003018">
    <property type="entry name" value="GAF"/>
</dbReference>
<dbReference type="PANTHER" id="PTHR42878">
    <property type="entry name" value="TWO-COMPONENT HISTIDINE KINASE"/>
    <property type="match status" value="1"/>
</dbReference>
<dbReference type="SUPFAM" id="SSF55781">
    <property type="entry name" value="GAF domain-like"/>
    <property type="match status" value="1"/>
</dbReference>
<dbReference type="PRINTS" id="PR00344">
    <property type="entry name" value="BCTRLSENSOR"/>
</dbReference>
<keyword evidence="5" id="KW-0808">Transferase</keyword>
<evidence type="ECO:0000256" key="4">
    <source>
        <dbReference type="ARBA" id="ARBA00022553"/>
    </source>
</evidence>
<dbReference type="EC" id="2.7.13.3" evidence="3"/>
<keyword evidence="10" id="KW-0547">Nucleotide-binding</keyword>
<evidence type="ECO:0000256" key="5">
    <source>
        <dbReference type="ARBA" id="ARBA00022679"/>
    </source>
</evidence>
<sequence>MSPDNRLGRRLLVAIMLFSAVVSLASTTVQLVADYQSEVHALEARLEQIRSSYAQGLAQSLWSLDEEPLRIQLEGITTLPDIVQAQVDSSLGTHYVAGQSPPPGKALERSIPLHHGQRFLGTLRVRATLDDIYSRLWDRVLIILATQAAKTFLIALFVLFIVQRMVTQHLATMAAYTRGLNPAHLSSPLVLHRGEREGALHDELDEVCSAINEMRESLRQELDVRQRSEAANAFLAQAGEVLLASLDLEKVLPRVASLCVGQLCDWCIIDLNEDGEVRRVSGAHADAAKRPLLEELQRRYPPGPGSRSLPGIVVRTGQLSLEPHVTEEKLRAMCADEEHFRLARALGIQSLLVVPLVARGAPLGAISLVSATPERYGPAELALAQELARRAAIAIDNARLWRQSEQAIRLRDVFLAVAAHELRTPLLPLQLRLQSLLRRARSGASVELPRLLDEVVSAERQTRQLGQLVDQLLDVSNLSAGYPLELRRQRVDLGELVAGVLEGMQQQVAASGSEVRRELGTAAVGWWDARRLAQVVTGLLHNALKFGQGRPIDVRVTSREGSVLLVVRDHGLGMSESETERIFERFDRGVPERHYGGLGLGLYLARRLVEAHGGSISVESHPGEGSTFTVVLPLGEAPGVASGSNAVG</sequence>
<dbReference type="InterPro" id="IPR033414">
    <property type="entry name" value="Sensor_dom"/>
</dbReference>
<evidence type="ECO:0000256" key="2">
    <source>
        <dbReference type="ARBA" id="ARBA00004370"/>
    </source>
</evidence>
<dbReference type="Gene3D" id="3.30.565.10">
    <property type="entry name" value="Histidine kinase-like ATPase, C-terminal domain"/>
    <property type="match status" value="1"/>
</dbReference>
<dbReference type="Gene3D" id="3.30.450.40">
    <property type="match status" value="1"/>
</dbReference>
<evidence type="ECO:0000256" key="6">
    <source>
        <dbReference type="ARBA" id="ARBA00022777"/>
    </source>
</evidence>
<keyword evidence="7" id="KW-0472">Membrane</keyword>
<protein>
    <recommendedName>
        <fullName evidence="3">histidine kinase</fullName>
        <ecNumber evidence="3">2.7.13.3</ecNumber>
    </recommendedName>
</protein>
<dbReference type="InterPro" id="IPR050351">
    <property type="entry name" value="BphY/WalK/GraS-like"/>
</dbReference>
<dbReference type="InterPro" id="IPR005467">
    <property type="entry name" value="His_kinase_dom"/>
</dbReference>
<evidence type="ECO:0000256" key="7">
    <source>
        <dbReference type="SAM" id="Phobius"/>
    </source>
</evidence>
<dbReference type="GO" id="GO:0005524">
    <property type="term" value="F:ATP binding"/>
    <property type="evidence" value="ECO:0007669"/>
    <property type="project" value="UniProtKB-KW"/>
</dbReference>
<keyword evidence="7" id="KW-0812">Transmembrane</keyword>
<dbReference type="PROSITE" id="PS50885">
    <property type="entry name" value="HAMP"/>
    <property type="match status" value="1"/>
</dbReference>
<dbReference type="Proteomes" id="UP001207654">
    <property type="component" value="Unassembled WGS sequence"/>
</dbReference>
<comment type="catalytic activity">
    <reaction evidence="1">
        <text>ATP + protein L-histidine = ADP + protein N-phospho-L-histidine.</text>
        <dbReference type="EC" id="2.7.13.3"/>
    </reaction>
</comment>
<dbReference type="Pfam" id="PF00512">
    <property type="entry name" value="HisKA"/>
    <property type="match status" value="1"/>
</dbReference>
<evidence type="ECO:0000313" key="11">
    <source>
        <dbReference type="Proteomes" id="UP001207654"/>
    </source>
</evidence>
<dbReference type="InterPro" id="IPR029016">
    <property type="entry name" value="GAF-like_dom_sf"/>
</dbReference>
<feature type="domain" description="Histidine kinase" evidence="8">
    <location>
        <begin position="417"/>
        <end position="636"/>
    </location>
</feature>
<comment type="caution">
    <text evidence="10">The sequence shown here is derived from an EMBL/GenBank/DDBJ whole genome shotgun (WGS) entry which is preliminary data.</text>
</comment>
<dbReference type="Pfam" id="PF17149">
    <property type="entry name" value="CHASE5"/>
    <property type="match status" value="1"/>
</dbReference>
<keyword evidence="7" id="KW-1133">Transmembrane helix</keyword>
<dbReference type="CDD" id="cd00075">
    <property type="entry name" value="HATPase"/>
    <property type="match status" value="1"/>
</dbReference>
<dbReference type="PROSITE" id="PS50109">
    <property type="entry name" value="HIS_KIN"/>
    <property type="match status" value="1"/>
</dbReference>
<evidence type="ECO:0000259" key="9">
    <source>
        <dbReference type="PROSITE" id="PS50885"/>
    </source>
</evidence>
<accession>A0ABT4AP78</accession>
<dbReference type="InterPro" id="IPR003660">
    <property type="entry name" value="HAMP_dom"/>
</dbReference>
<dbReference type="InterPro" id="IPR004358">
    <property type="entry name" value="Sig_transdc_His_kin-like_C"/>
</dbReference>
<proteinExistence type="predicted"/>
<keyword evidence="4" id="KW-0597">Phosphoprotein</keyword>
<feature type="domain" description="HAMP" evidence="9">
    <location>
        <begin position="164"/>
        <end position="223"/>
    </location>
</feature>
<organism evidence="10 11">
    <name type="scientific">Archangium lansingense</name>
    <dbReference type="NCBI Taxonomy" id="2995310"/>
    <lineage>
        <taxon>Bacteria</taxon>
        <taxon>Pseudomonadati</taxon>
        <taxon>Myxococcota</taxon>
        <taxon>Myxococcia</taxon>
        <taxon>Myxococcales</taxon>
        <taxon>Cystobacterineae</taxon>
        <taxon>Archangiaceae</taxon>
        <taxon>Archangium</taxon>
    </lineage>
</organism>
<feature type="transmembrane region" description="Helical" evidence="7">
    <location>
        <begin position="140"/>
        <end position="162"/>
    </location>
</feature>
<evidence type="ECO:0000256" key="3">
    <source>
        <dbReference type="ARBA" id="ARBA00012438"/>
    </source>
</evidence>
<dbReference type="SMART" id="SM00387">
    <property type="entry name" value="HATPase_c"/>
    <property type="match status" value="1"/>
</dbReference>